<reference evidence="2 3" key="1">
    <citation type="journal article" date="2019" name="Int. J. Syst. Evol. Microbiol.">
        <title>The Global Catalogue of Microorganisms (GCM) 10K type strain sequencing project: providing services to taxonomists for standard genome sequencing and annotation.</title>
        <authorList>
            <consortium name="The Broad Institute Genomics Platform"/>
            <consortium name="The Broad Institute Genome Sequencing Center for Infectious Disease"/>
            <person name="Wu L."/>
            <person name="Ma J."/>
        </authorList>
    </citation>
    <scope>NUCLEOTIDE SEQUENCE [LARGE SCALE GENOMIC DNA]</scope>
    <source>
        <strain evidence="2 3">JCM 10671</strain>
    </source>
</reference>
<proteinExistence type="predicted"/>
<accession>A0ABN1GTB3</accession>
<dbReference type="EMBL" id="BAAAHE010000016">
    <property type="protein sequence ID" value="GAA0618942.1"/>
    <property type="molecule type" value="Genomic_DNA"/>
</dbReference>
<evidence type="ECO:0000259" key="1">
    <source>
        <dbReference type="Pfam" id="PF12713"/>
    </source>
</evidence>
<dbReference type="Gene3D" id="1.20.120.1090">
    <property type="match status" value="1"/>
</dbReference>
<dbReference type="Proteomes" id="UP001500957">
    <property type="component" value="Unassembled WGS sequence"/>
</dbReference>
<evidence type="ECO:0000313" key="3">
    <source>
        <dbReference type="Proteomes" id="UP001500957"/>
    </source>
</evidence>
<gene>
    <name evidence="2" type="ORF">GCM10009547_21650</name>
</gene>
<evidence type="ECO:0000313" key="2">
    <source>
        <dbReference type="EMBL" id="GAA0618942.1"/>
    </source>
</evidence>
<organism evidence="2 3">
    <name type="scientific">Sporichthya brevicatena</name>
    <dbReference type="NCBI Taxonomy" id="171442"/>
    <lineage>
        <taxon>Bacteria</taxon>
        <taxon>Bacillati</taxon>
        <taxon>Actinomycetota</taxon>
        <taxon>Actinomycetes</taxon>
        <taxon>Sporichthyales</taxon>
        <taxon>Sporichthyaceae</taxon>
        <taxon>Sporichthya</taxon>
    </lineage>
</organism>
<name>A0ABN1GTB3_9ACTN</name>
<sequence>MLTIVRRGTPGGEMRAFTRGLFRQPPSDTETAHAMRALAGVFLHSTAAEFRFGWDGADVDHLDALCDRLVLPGQRAVTTRSAVAARMGAFVGELLVRNAGGRWVYDEACRTAAVELPNGQRVHPTERVSRRITVGHHHSIAEFYRAAVAGDSLVFAPRQAG</sequence>
<dbReference type="Pfam" id="PF12713">
    <property type="entry name" value="DUF3806"/>
    <property type="match status" value="1"/>
</dbReference>
<dbReference type="InterPro" id="IPR024266">
    <property type="entry name" value="DUF3806"/>
</dbReference>
<feature type="domain" description="DUF3806" evidence="1">
    <location>
        <begin position="82"/>
        <end position="144"/>
    </location>
</feature>
<protein>
    <recommendedName>
        <fullName evidence="1">DUF3806 domain-containing protein</fullName>
    </recommendedName>
</protein>
<comment type="caution">
    <text evidence="2">The sequence shown here is derived from an EMBL/GenBank/DDBJ whole genome shotgun (WGS) entry which is preliminary data.</text>
</comment>
<keyword evidence="3" id="KW-1185">Reference proteome</keyword>